<evidence type="ECO:0000313" key="6">
    <source>
        <dbReference type="Proteomes" id="UP001501079"/>
    </source>
</evidence>
<dbReference type="Pfam" id="PF00248">
    <property type="entry name" value="Aldo_ket_red"/>
    <property type="match status" value="1"/>
</dbReference>
<name>A0ABP7ZYN4_9MICO</name>
<proteinExistence type="inferred from homology"/>
<evidence type="ECO:0000256" key="3">
    <source>
        <dbReference type="ARBA" id="ARBA00023002"/>
    </source>
</evidence>
<dbReference type="RefSeq" id="WP_344753155.1">
    <property type="nucleotide sequence ID" value="NZ_BAABBW010000002.1"/>
</dbReference>
<dbReference type="Gene3D" id="3.20.20.100">
    <property type="entry name" value="NADP-dependent oxidoreductase domain"/>
    <property type="match status" value="1"/>
</dbReference>
<evidence type="ECO:0000256" key="1">
    <source>
        <dbReference type="ARBA" id="ARBA00006515"/>
    </source>
</evidence>
<dbReference type="PANTHER" id="PTHR43150">
    <property type="entry name" value="HYPERKINETIC, ISOFORM M"/>
    <property type="match status" value="1"/>
</dbReference>
<sequence length="348" mass="38036">MPYSAAEDRYQSIPYRRTGRSGLQLPAVSLGLWQNFGDTAPLENQRAILRRAFDLGVTHFDLANNYGPPAGSAETNFGRIFADDFRPYRDELIISTKAGYKMFDGPYGEWGSRKYLLSSLDASLGRMGLDYVDIFYSHRADPDTPLEETMGALDQAVRSGKALYAGISSYSPARTREAVAILRELGTPIVIHQPSYSMFNRWIEAPGEAGESLLDTVGELGLGLIAFSPLAQGLLTSKYLNGVPEGSRATKAPSWREGFLTDEVLARVRALNAIAEARGQSLAQLAIAWVLRDARVTSALIGASSVAQLEDNLAALSRLDFTADELAEIDRYAVDAGINIWQRSSDVD</sequence>
<keyword evidence="2" id="KW-0521">NADP</keyword>
<protein>
    <submittedName>
        <fullName evidence="5">L-glyceraldehyde 3-phosphate reductase</fullName>
    </submittedName>
</protein>
<evidence type="ECO:0000313" key="5">
    <source>
        <dbReference type="EMBL" id="GAA4173615.1"/>
    </source>
</evidence>
<dbReference type="EMBL" id="BAABBW010000002">
    <property type="protein sequence ID" value="GAA4173615.1"/>
    <property type="molecule type" value="Genomic_DNA"/>
</dbReference>
<dbReference type="Proteomes" id="UP001501079">
    <property type="component" value="Unassembled WGS sequence"/>
</dbReference>
<dbReference type="InterPro" id="IPR023210">
    <property type="entry name" value="NADP_OxRdtase_dom"/>
</dbReference>
<feature type="domain" description="NADP-dependent oxidoreductase" evidence="4">
    <location>
        <begin position="28"/>
        <end position="331"/>
    </location>
</feature>
<dbReference type="SUPFAM" id="SSF51430">
    <property type="entry name" value="NAD(P)-linked oxidoreductase"/>
    <property type="match status" value="1"/>
</dbReference>
<reference evidence="6" key="1">
    <citation type="journal article" date="2019" name="Int. J. Syst. Evol. Microbiol.">
        <title>The Global Catalogue of Microorganisms (GCM) 10K type strain sequencing project: providing services to taxonomists for standard genome sequencing and annotation.</title>
        <authorList>
            <consortium name="The Broad Institute Genomics Platform"/>
            <consortium name="The Broad Institute Genome Sequencing Center for Infectious Disease"/>
            <person name="Wu L."/>
            <person name="Ma J."/>
        </authorList>
    </citation>
    <scope>NUCLEOTIDE SEQUENCE [LARGE SCALE GENOMIC DNA]</scope>
    <source>
        <strain evidence="6">JCM 17591</strain>
    </source>
</reference>
<evidence type="ECO:0000259" key="4">
    <source>
        <dbReference type="Pfam" id="PF00248"/>
    </source>
</evidence>
<keyword evidence="3" id="KW-0560">Oxidoreductase</keyword>
<comment type="similarity">
    <text evidence="1">Belongs to the shaker potassium channel beta subunit family.</text>
</comment>
<organism evidence="5 6">
    <name type="scientific">Gryllotalpicola koreensis</name>
    <dbReference type="NCBI Taxonomy" id="993086"/>
    <lineage>
        <taxon>Bacteria</taxon>
        <taxon>Bacillati</taxon>
        <taxon>Actinomycetota</taxon>
        <taxon>Actinomycetes</taxon>
        <taxon>Micrococcales</taxon>
        <taxon>Microbacteriaceae</taxon>
        <taxon>Gryllotalpicola</taxon>
    </lineage>
</organism>
<dbReference type="NCBIfam" id="NF007388">
    <property type="entry name" value="PRK09912.1"/>
    <property type="match status" value="1"/>
</dbReference>
<evidence type="ECO:0000256" key="2">
    <source>
        <dbReference type="ARBA" id="ARBA00022857"/>
    </source>
</evidence>
<gene>
    <name evidence="5" type="primary">mgrA</name>
    <name evidence="5" type="ORF">GCM10022287_16280</name>
</gene>
<dbReference type="PANTHER" id="PTHR43150:SF4">
    <property type="entry name" value="L-GLYCERALDEHYDE 3-PHOSPHATE REDUCTASE"/>
    <property type="match status" value="1"/>
</dbReference>
<dbReference type="InterPro" id="IPR005399">
    <property type="entry name" value="K_chnl_volt-dep_bsu_KCNAB-rel"/>
</dbReference>
<keyword evidence="6" id="KW-1185">Reference proteome</keyword>
<comment type="caution">
    <text evidence="5">The sequence shown here is derived from an EMBL/GenBank/DDBJ whole genome shotgun (WGS) entry which is preliminary data.</text>
</comment>
<accession>A0ABP7ZYN4</accession>
<dbReference type="InterPro" id="IPR036812">
    <property type="entry name" value="NAD(P)_OxRdtase_dom_sf"/>
</dbReference>